<dbReference type="Proteomes" id="UP000008810">
    <property type="component" value="Chromosome 1"/>
</dbReference>
<evidence type="ECO:0000256" key="1">
    <source>
        <dbReference type="SAM" id="Phobius"/>
    </source>
</evidence>
<keyword evidence="1" id="KW-0812">Transmembrane</keyword>
<dbReference type="InParanoid" id="A0A2K2DNC2"/>
<accession>A0A2K2DNC2</accession>
<evidence type="ECO:0000313" key="3">
    <source>
        <dbReference type="EnsemblPlants" id="PNT75773"/>
    </source>
</evidence>
<proteinExistence type="predicted"/>
<reference evidence="2 3" key="1">
    <citation type="journal article" date="2010" name="Nature">
        <title>Genome sequencing and analysis of the model grass Brachypodium distachyon.</title>
        <authorList>
            <consortium name="International Brachypodium Initiative"/>
        </authorList>
    </citation>
    <scope>NUCLEOTIDE SEQUENCE [LARGE SCALE GENOMIC DNA]</scope>
    <source>
        <strain evidence="2 3">Bd21</strain>
    </source>
</reference>
<reference evidence="3" key="3">
    <citation type="submission" date="2018-08" db="UniProtKB">
        <authorList>
            <consortium name="EnsemblPlants"/>
        </authorList>
    </citation>
    <scope>IDENTIFICATION</scope>
    <source>
        <strain evidence="3">cv. Bd21</strain>
    </source>
</reference>
<name>A0A2K2DNC2_BRADI</name>
<sequence>MVEQATPNETVKEVIFSSVKMKNKKFLLVDLLLPSLCTCYAGQIGAVYMWYQEQSMLHMKGSQLDGPRHN</sequence>
<evidence type="ECO:0000313" key="2">
    <source>
        <dbReference type="EMBL" id="PNT75773.1"/>
    </source>
</evidence>
<dbReference type="Gramene" id="PNT75773">
    <property type="protein sequence ID" value="PNT75773"/>
    <property type="gene ID" value="BRADI_1g37828v3"/>
</dbReference>
<organism evidence="2">
    <name type="scientific">Brachypodium distachyon</name>
    <name type="common">Purple false brome</name>
    <name type="synonym">Trachynia distachya</name>
    <dbReference type="NCBI Taxonomy" id="15368"/>
    <lineage>
        <taxon>Eukaryota</taxon>
        <taxon>Viridiplantae</taxon>
        <taxon>Streptophyta</taxon>
        <taxon>Embryophyta</taxon>
        <taxon>Tracheophyta</taxon>
        <taxon>Spermatophyta</taxon>
        <taxon>Magnoliopsida</taxon>
        <taxon>Liliopsida</taxon>
        <taxon>Poales</taxon>
        <taxon>Poaceae</taxon>
        <taxon>BOP clade</taxon>
        <taxon>Pooideae</taxon>
        <taxon>Stipodae</taxon>
        <taxon>Brachypodieae</taxon>
        <taxon>Brachypodium</taxon>
    </lineage>
</organism>
<evidence type="ECO:0000313" key="4">
    <source>
        <dbReference type="Proteomes" id="UP000008810"/>
    </source>
</evidence>
<gene>
    <name evidence="2" type="ORF">BRADI_1g37828v3</name>
</gene>
<dbReference type="EnsemblPlants" id="PNT75773">
    <property type="protein sequence ID" value="PNT75773"/>
    <property type="gene ID" value="BRADI_1g37828v3"/>
</dbReference>
<dbReference type="EMBL" id="CM000880">
    <property type="protein sequence ID" value="PNT75773.1"/>
    <property type="molecule type" value="Genomic_DNA"/>
</dbReference>
<keyword evidence="1" id="KW-0472">Membrane</keyword>
<dbReference type="AlphaFoldDB" id="A0A2K2DNC2"/>
<protein>
    <submittedName>
        <fullName evidence="2 3">Uncharacterized protein</fullName>
    </submittedName>
</protein>
<feature type="transmembrane region" description="Helical" evidence="1">
    <location>
        <begin position="31"/>
        <end position="51"/>
    </location>
</feature>
<reference evidence="2" key="2">
    <citation type="submission" date="2017-06" db="EMBL/GenBank/DDBJ databases">
        <title>WGS assembly of Brachypodium distachyon.</title>
        <authorList>
            <consortium name="The International Brachypodium Initiative"/>
            <person name="Lucas S."/>
            <person name="Harmon-Smith M."/>
            <person name="Lail K."/>
            <person name="Tice H."/>
            <person name="Grimwood J."/>
            <person name="Bruce D."/>
            <person name="Barry K."/>
            <person name="Shu S."/>
            <person name="Lindquist E."/>
            <person name="Wang M."/>
            <person name="Pitluck S."/>
            <person name="Vogel J.P."/>
            <person name="Garvin D.F."/>
            <person name="Mockler T.C."/>
            <person name="Schmutz J."/>
            <person name="Rokhsar D."/>
            <person name="Bevan M.W."/>
        </authorList>
    </citation>
    <scope>NUCLEOTIDE SEQUENCE</scope>
    <source>
        <strain evidence="2">Bd21</strain>
    </source>
</reference>
<keyword evidence="1" id="KW-1133">Transmembrane helix</keyword>
<keyword evidence="4" id="KW-1185">Reference proteome</keyword>